<dbReference type="PANTHER" id="PTHR32009">
    <property type="entry name" value="TMV RESISTANCE PROTEIN N-LIKE"/>
    <property type="match status" value="1"/>
</dbReference>
<evidence type="ECO:0000256" key="5">
    <source>
        <dbReference type="SAM" id="Phobius"/>
    </source>
</evidence>
<dbReference type="GO" id="GO:0007165">
    <property type="term" value="P:signal transduction"/>
    <property type="evidence" value="ECO:0007669"/>
    <property type="project" value="InterPro"/>
</dbReference>
<name>A0AAV1RRB8_9ROSI</name>
<feature type="domain" description="TIR" evidence="6">
    <location>
        <begin position="16"/>
        <end position="178"/>
    </location>
</feature>
<dbReference type="Pfam" id="PF01582">
    <property type="entry name" value="TIR"/>
    <property type="match status" value="1"/>
</dbReference>
<dbReference type="SMART" id="SM00255">
    <property type="entry name" value="TIR"/>
    <property type="match status" value="1"/>
</dbReference>
<dbReference type="GO" id="GO:0061809">
    <property type="term" value="F:NAD+ nucleosidase activity, cyclic ADP-ribose generating"/>
    <property type="evidence" value="ECO:0007669"/>
    <property type="project" value="UniProtKB-EC"/>
</dbReference>
<keyword evidence="8" id="KW-1185">Reference proteome</keyword>
<accession>A0AAV1RRB8</accession>
<evidence type="ECO:0000313" key="7">
    <source>
        <dbReference type="EMBL" id="CAK7338921.1"/>
    </source>
</evidence>
<feature type="transmembrane region" description="Helical" evidence="5">
    <location>
        <begin position="169"/>
        <end position="194"/>
    </location>
</feature>
<keyword evidence="2" id="KW-0378">Hydrolase</keyword>
<evidence type="ECO:0000256" key="2">
    <source>
        <dbReference type="ARBA" id="ARBA00022801"/>
    </source>
</evidence>
<organism evidence="7 8">
    <name type="scientific">Dovyalis caffra</name>
    <dbReference type="NCBI Taxonomy" id="77055"/>
    <lineage>
        <taxon>Eukaryota</taxon>
        <taxon>Viridiplantae</taxon>
        <taxon>Streptophyta</taxon>
        <taxon>Embryophyta</taxon>
        <taxon>Tracheophyta</taxon>
        <taxon>Spermatophyta</taxon>
        <taxon>Magnoliopsida</taxon>
        <taxon>eudicotyledons</taxon>
        <taxon>Gunneridae</taxon>
        <taxon>Pentapetalae</taxon>
        <taxon>rosids</taxon>
        <taxon>fabids</taxon>
        <taxon>Malpighiales</taxon>
        <taxon>Salicaceae</taxon>
        <taxon>Flacourtieae</taxon>
        <taxon>Dovyalis</taxon>
    </lineage>
</organism>
<comment type="caution">
    <text evidence="7">The sequence shown here is derived from an EMBL/GenBank/DDBJ whole genome shotgun (WGS) entry which is preliminary data.</text>
</comment>
<evidence type="ECO:0000256" key="3">
    <source>
        <dbReference type="ARBA" id="ARBA00023027"/>
    </source>
</evidence>
<dbReference type="EC" id="3.2.2.6" evidence="1"/>
<dbReference type="PANTHER" id="PTHR32009:SF39">
    <property type="entry name" value="TIR DOMAIN-CONTAINING PROTEIN"/>
    <property type="match status" value="1"/>
</dbReference>
<gene>
    <name evidence="7" type="ORF">DCAF_LOCUS13969</name>
</gene>
<dbReference type="InterPro" id="IPR035897">
    <property type="entry name" value="Toll_tir_struct_dom_sf"/>
</dbReference>
<dbReference type="AlphaFoldDB" id="A0AAV1RRB8"/>
<dbReference type="SUPFAM" id="SSF52200">
    <property type="entry name" value="Toll/Interleukin receptor TIR domain"/>
    <property type="match status" value="1"/>
</dbReference>
<keyword evidence="5" id="KW-0472">Membrane</keyword>
<proteinExistence type="predicted"/>
<evidence type="ECO:0000259" key="6">
    <source>
        <dbReference type="PROSITE" id="PS50104"/>
    </source>
</evidence>
<comment type="catalytic activity">
    <reaction evidence="4">
        <text>NAD(+) + H2O = ADP-D-ribose + nicotinamide + H(+)</text>
        <dbReference type="Rhea" id="RHEA:16301"/>
        <dbReference type="ChEBI" id="CHEBI:15377"/>
        <dbReference type="ChEBI" id="CHEBI:15378"/>
        <dbReference type="ChEBI" id="CHEBI:17154"/>
        <dbReference type="ChEBI" id="CHEBI:57540"/>
        <dbReference type="ChEBI" id="CHEBI:57967"/>
        <dbReference type="EC" id="3.2.2.6"/>
    </reaction>
    <physiologicalReaction direction="left-to-right" evidence="4">
        <dbReference type="Rhea" id="RHEA:16302"/>
    </physiologicalReaction>
</comment>
<keyword evidence="5" id="KW-0812">Transmembrane</keyword>
<evidence type="ECO:0000256" key="4">
    <source>
        <dbReference type="ARBA" id="ARBA00047304"/>
    </source>
</evidence>
<protein>
    <recommendedName>
        <fullName evidence="1">ADP-ribosyl cyclase/cyclic ADP-ribose hydrolase</fullName>
        <ecNumber evidence="1">3.2.2.6</ecNumber>
    </recommendedName>
</protein>
<keyword evidence="5" id="KW-1133">Transmembrane helix</keyword>
<evidence type="ECO:0000313" key="8">
    <source>
        <dbReference type="Proteomes" id="UP001314170"/>
    </source>
</evidence>
<reference evidence="7 8" key="1">
    <citation type="submission" date="2024-01" db="EMBL/GenBank/DDBJ databases">
        <authorList>
            <person name="Waweru B."/>
        </authorList>
    </citation>
    <scope>NUCLEOTIDE SEQUENCE [LARGE SCALE GENOMIC DNA]</scope>
</reference>
<dbReference type="PROSITE" id="PS50104">
    <property type="entry name" value="TIR"/>
    <property type="match status" value="1"/>
</dbReference>
<dbReference type="InterPro" id="IPR000157">
    <property type="entry name" value="TIR_dom"/>
</dbReference>
<dbReference type="FunFam" id="3.40.50.10140:FF:000007">
    <property type="entry name" value="Disease resistance protein (TIR-NBS-LRR class)"/>
    <property type="match status" value="1"/>
</dbReference>
<dbReference type="Proteomes" id="UP001314170">
    <property type="component" value="Unassembled WGS sequence"/>
</dbReference>
<dbReference type="Gene3D" id="3.40.50.10140">
    <property type="entry name" value="Toll/interleukin-1 receptor homology (TIR) domain"/>
    <property type="match status" value="1"/>
</dbReference>
<sequence>MQDYFEPPSSPSRPGWAYDVFLSFREEDTRKNFTDHLYSALVDNGIRTFRDNDELPRGEDISSQILKAIQESQISIVVFSEGYASSTWCLEELVKILECKRKTDQIVLPVFYDVDPSHVRKQEAGFAEAFGRHEERFKDEIEKVNKWKGALVEAANLAGYELNSMANGYFFRLILMCLSLHLLLSTPSLLVAMLKSKTLELKF</sequence>
<evidence type="ECO:0000256" key="1">
    <source>
        <dbReference type="ARBA" id="ARBA00011982"/>
    </source>
</evidence>
<dbReference type="EMBL" id="CAWUPB010001156">
    <property type="protein sequence ID" value="CAK7338921.1"/>
    <property type="molecule type" value="Genomic_DNA"/>
</dbReference>
<keyword evidence="3" id="KW-0520">NAD</keyword>